<feature type="transmembrane region" description="Helical" evidence="6">
    <location>
        <begin position="224"/>
        <end position="243"/>
    </location>
</feature>
<dbReference type="InterPro" id="IPR004842">
    <property type="entry name" value="SLC12A_fam"/>
</dbReference>
<feature type="compositionally biased region" description="Low complexity" evidence="5">
    <location>
        <begin position="517"/>
        <end position="526"/>
    </location>
</feature>
<dbReference type="InterPro" id="IPR004841">
    <property type="entry name" value="AA-permease/SLC12A_dom"/>
</dbReference>
<evidence type="ECO:0000256" key="4">
    <source>
        <dbReference type="ARBA" id="ARBA00023136"/>
    </source>
</evidence>
<reference evidence="8 9" key="1">
    <citation type="submission" date="2019-03" db="EMBL/GenBank/DDBJ databases">
        <title>Single cell metagenomics reveals metabolic interactions within the superorganism composed of flagellate Streblomastix strix and complex community of Bacteroidetes bacteria on its surface.</title>
        <authorList>
            <person name="Treitli S.C."/>
            <person name="Kolisko M."/>
            <person name="Husnik F."/>
            <person name="Keeling P."/>
            <person name="Hampl V."/>
        </authorList>
    </citation>
    <scope>NUCLEOTIDE SEQUENCE [LARGE SCALE GENOMIC DNA]</scope>
    <source>
        <strain evidence="8">ST1C</strain>
    </source>
</reference>
<proteinExistence type="predicted"/>
<dbReference type="EMBL" id="SNRW01004567">
    <property type="protein sequence ID" value="KAA6386983.1"/>
    <property type="molecule type" value="Genomic_DNA"/>
</dbReference>
<keyword evidence="4 6" id="KW-0472">Membrane</keyword>
<organism evidence="8 9">
    <name type="scientific">Streblomastix strix</name>
    <dbReference type="NCBI Taxonomy" id="222440"/>
    <lineage>
        <taxon>Eukaryota</taxon>
        <taxon>Metamonada</taxon>
        <taxon>Preaxostyla</taxon>
        <taxon>Oxymonadida</taxon>
        <taxon>Streblomastigidae</taxon>
        <taxon>Streblomastix</taxon>
    </lineage>
</organism>
<feature type="compositionally biased region" description="Basic and acidic residues" evidence="5">
    <location>
        <begin position="462"/>
        <end position="471"/>
    </location>
</feature>
<evidence type="ECO:0000259" key="7">
    <source>
        <dbReference type="Pfam" id="PF00324"/>
    </source>
</evidence>
<dbReference type="PANTHER" id="PTHR11827:SF72">
    <property type="entry name" value="GH08340P"/>
    <property type="match status" value="1"/>
</dbReference>
<feature type="transmembrane region" description="Helical" evidence="6">
    <location>
        <begin position="97"/>
        <end position="121"/>
    </location>
</feature>
<evidence type="ECO:0000256" key="6">
    <source>
        <dbReference type="SAM" id="Phobius"/>
    </source>
</evidence>
<dbReference type="Pfam" id="PF00324">
    <property type="entry name" value="AA_permease"/>
    <property type="match status" value="1"/>
</dbReference>
<feature type="transmembrane region" description="Helical" evidence="6">
    <location>
        <begin position="578"/>
        <end position="597"/>
    </location>
</feature>
<feature type="domain" description="Amino acid permease/ SLC12A" evidence="7">
    <location>
        <begin position="2"/>
        <end position="303"/>
    </location>
</feature>
<dbReference type="OrthoDB" id="2020542at2759"/>
<dbReference type="GO" id="GO:1990573">
    <property type="term" value="P:potassium ion import across plasma membrane"/>
    <property type="evidence" value="ECO:0007669"/>
    <property type="project" value="TreeGrafter"/>
</dbReference>
<dbReference type="PANTHER" id="PTHR11827">
    <property type="entry name" value="SOLUTE CARRIER FAMILY 12, CATION COTRANSPORTERS"/>
    <property type="match status" value="1"/>
</dbReference>
<evidence type="ECO:0000256" key="2">
    <source>
        <dbReference type="ARBA" id="ARBA00022692"/>
    </source>
</evidence>
<dbReference type="GO" id="GO:0015379">
    <property type="term" value="F:potassium:chloride symporter activity"/>
    <property type="evidence" value="ECO:0007669"/>
    <property type="project" value="TreeGrafter"/>
</dbReference>
<feature type="region of interest" description="Disordered" evidence="5">
    <location>
        <begin position="448"/>
        <end position="535"/>
    </location>
</feature>
<comment type="caution">
    <text evidence="8">The sequence shown here is derived from an EMBL/GenBank/DDBJ whole genome shotgun (WGS) entry which is preliminary data.</text>
</comment>
<evidence type="ECO:0000313" key="8">
    <source>
        <dbReference type="EMBL" id="KAA6386983.1"/>
    </source>
</evidence>
<feature type="region of interest" description="Disordered" evidence="5">
    <location>
        <begin position="411"/>
        <end position="434"/>
    </location>
</feature>
<gene>
    <name evidence="8" type="ORF">EZS28_017490</name>
</gene>
<feature type="non-terminal residue" evidence="8">
    <location>
        <position position="1"/>
    </location>
</feature>
<keyword evidence="3 6" id="KW-1133">Transmembrane helix</keyword>
<feature type="region of interest" description="Disordered" evidence="5">
    <location>
        <begin position="366"/>
        <end position="391"/>
    </location>
</feature>
<feature type="compositionally biased region" description="Basic and acidic residues" evidence="5">
    <location>
        <begin position="411"/>
        <end position="428"/>
    </location>
</feature>
<dbReference type="GO" id="GO:0016020">
    <property type="term" value="C:membrane"/>
    <property type="evidence" value="ECO:0007669"/>
    <property type="project" value="UniProtKB-SubCell"/>
</dbReference>
<feature type="transmembrane region" description="Helical" evidence="6">
    <location>
        <begin position="255"/>
        <end position="280"/>
    </location>
</feature>
<dbReference type="AlphaFoldDB" id="A0A5J4VXC1"/>
<feature type="transmembrane region" description="Helical" evidence="6">
    <location>
        <begin position="127"/>
        <end position="145"/>
    </location>
</feature>
<feature type="compositionally biased region" description="Basic residues" evidence="5">
    <location>
        <begin position="472"/>
        <end position="484"/>
    </location>
</feature>
<dbReference type="GO" id="GO:0055075">
    <property type="term" value="P:potassium ion homeostasis"/>
    <property type="evidence" value="ECO:0007669"/>
    <property type="project" value="TreeGrafter"/>
</dbReference>
<sequence>VKGGGAYFIISRTLGIEFGGAFGLVMFFSLVACSALNIVGITDLLQAIIPSLRKIPTEINDLPFNSTSEIQSTINALSNTNDSSSSSYTLTSQQHDAIIIAIQLSILLICALIVILGPNILSHTNNAILIITIAVVGIIIGFFAFQGKKDIKGFDDIEQQELTIHLSNWSLSQFRSNFWPKFGKFGQFLAVFSVAMPMFTNIFVGLNMSGDLRNPKKDIPFGTLIAILSCSTIYILTILVLGFKVDRNALQKDYFILAHPSLVYTGIIISSLGGALGSLITASRIIQAVGEDNIFSSLSWILRKDKDKLNDDKDAVILRQYNEQQIKQEIQGKKKRNQTIGNNIQFGEDSNSSLLLSDQEESEDTFSNSLSSISDFTPFQTEHPDQYPSPPIQEEEYEQIQRDINERNVLEGRVEGDRNVNDKEKEQISKGIQGIQQQEKELLLKKQKYSSSPFQPPPPSSDEPKSLEYARQRRQRGGRGRVNKFKPLTQQQKERRKDQKHPHSHKKEDQQEGEGQGQRQEQGEQQYNEEEDHHSLQSSVISPLRSVLFSSLFVILISSFCTFIDVGGNNAIAALTSIFNMGAYLLANISCFIHTILGVPNWRIWKEEEE</sequence>
<dbReference type="GO" id="GO:0055064">
    <property type="term" value="P:chloride ion homeostasis"/>
    <property type="evidence" value="ECO:0007669"/>
    <property type="project" value="TreeGrafter"/>
</dbReference>
<comment type="subcellular location">
    <subcellularLocation>
        <location evidence="1">Membrane</location>
        <topology evidence="1">Multi-pass membrane protein</topology>
    </subcellularLocation>
</comment>
<evidence type="ECO:0000256" key="5">
    <source>
        <dbReference type="SAM" id="MobiDB-lite"/>
    </source>
</evidence>
<evidence type="ECO:0000256" key="1">
    <source>
        <dbReference type="ARBA" id="ARBA00004141"/>
    </source>
</evidence>
<feature type="transmembrane region" description="Helical" evidence="6">
    <location>
        <begin position="185"/>
        <end position="204"/>
    </location>
</feature>
<keyword evidence="2 6" id="KW-0812">Transmembrane</keyword>
<feature type="transmembrane region" description="Helical" evidence="6">
    <location>
        <begin position="547"/>
        <end position="566"/>
    </location>
</feature>
<feature type="transmembrane region" description="Helical" evidence="6">
    <location>
        <begin position="20"/>
        <end position="45"/>
    </location>
</feature>
<dbReference type="Gene3D" id="1.20.1740.10">
    <property type="entry name" value="Amino acid/polyamine transporter I"/>
    <property type="match status" value="1"/>
</dbReference>
<feature type="compositionally biased region" description="Polar residues" evidence="5">
    <location>
        <begin position="366"/>
        <end position="380"/>
    </location>
</feature>
<evidence type="ECO:0000256" key="3">
    <source>
        <dbReference type="ARBA" id="ARBA00022989"/>
    </source>
</evidence>
<accession>A0A5J4VXC1</accession>
<dbReference type="Proteomes" id="UP000324800">
    <property type="component" value="Unassembled WGS sequence"/>
</dbReference>
<name>A0A5J4VXC1_9EUKA</name>
<protein>
    <submittedName>
        <fullName evidence="8">Putative Nucleolar GTP-binding protein 2</fullName>
    </submittedName>
</protein>
<dbReference type="GO" id="GO:0006884">
    <property type="term" value="P:cell volume homeostasis"/>
    <property type="evidence" value="ECO:0007669"/>
    <property type="project" value="TreeGrafter"/>
</dbReference>
<evidence type="ECO:0000313" key="9">
    <source>
        <dbReference type="Proteomes" id="UP000324800"/>
    </source>
</evidence>